<evidence type="ECO:0000313" key="23">
    <source>
        <dbReference type="Proteomes" id="UP001203338"/>
    </source>
</evidence>
<evidence type="ECO:0000256" key="12">
    <source>
        <dbReference type="ARBA" id="ARBA00023012"/>
    </source>
</evidence>
<dbReference type="SUPFAM" id="SSF47226">
    <property type="entry name" value="Histidine-containing phosphotransfer domain, HPT domain"/>
    <property type="match status" value="1"/>
</dbReference>
<dbReference type="InterPro" id="IPR038188">
    <property type="entry name" value="TorS_sensor_sf"/>
</dbReference>
<keyword evidence="6 22" id="KW-0808">Transferase</keyword>
<comment type="caution">
    <text evidence="22">The sequence shown here is derived from an EMBL/GenBank/DDBJ whole genome shotgun (WGS) entry which is preliminary data.</text>
</comment>
<feature type="modified residue" description="4-aspartylphosphate" evidence="15">
    <location>
        <position position="746"/>
    </location>
</feature>
<evidence type="ECO:0000259" key="18">
    <source>
        <dbReference type="PROSITE" id="PS50109"/>
    </source>
</evidence>
<dbReference type="CDD" id="cd00082">
    <property type="entry name" value="HisKA"/>
    <property type="match status" value="1"/>
</dbReference>
<evidence type="ECO:0000256" key="5">
    <source>
        <dbReference type="ARBA" id="ARBA00022553"/>
    </source>
</evidence>
<dbReference type="Pfam" id="PF21689">
    <property type="entry name" value="TorS_sensor_domain"/>
    <property type="match status" value="1"/>
</dbReference>
<dbReference type="InterPro" id="IPR001789">
    <property type="entry name" value="Sig_transdc_resp-reg_receiver"/>
</dbReference>
<dbReference type="Gene3D" id="3.40.50.2300">
    <property type="match status" value="1"/>
</dbReference>
<feature type="domain" description="HAMP" evidence="20">
    <location>
        <begin position="347"/>
        <end position="399"/>
    </location>
</feature>
<evidence type="ECO:0000256" key="9">
    <source>
        <dbReference type="ARBA" id="ARBA00022777"/>
    </source>
</evidence>
<dbReference type="PROSITE" id="PS50894">
    <property type="entry name" value="HPT"/>
    <property type="match status" value="1"/>
</dbReference>
<evidence type="ECO:0000256" key="11">
    <source>
        <dbReference type="ARBA" id="ARBA00022989"/>
    </source>
</evidence>
<dbReference type="Proteomes" id="UP001203338">
    <property type="component" value="Unassembled WGS sequence"/>
</dbReference>
<dbReference type="SMART" id="SM00304">
    <property type="entry name" value="HAMP"/>
    <property type="match status" value="1"/>
</dbReference>
<accession>A0ABT0PFC8</accession>
<evidence type="ECO:0000256" key="1">
    <source>
        <dbReference type="ARBA" id="ARBA00000085"/>
    </source>
</evidence>
<dbReference type="CDD" id="cd17546">
    <property type="entry name" value="REC_hyHK_CKI1_RcsC-like"/>
    <property type="match status" value="1"/>
</dbReference>
<evidence type="ECO:0000256" key="7">
    <source>
        <dbReference type="ARBA" id="ARBA00022692"/>
    </source>
</evidence>
<sequence length="950" mass="105174">MSFGVMAGLAVTMGLVAWNGFSQLASREEQVTSRTLPDLVTARQLSEISSDIIFSAQDLSNARTELERLKKGQELTVSGQVLADMLSRFSQRPVSMKELDGLRAITLKIIANLAILGRQVGERIELQQSLSLQREALLKAITEFTRLSRSQVANANTIVMANIARLYDLAPDNDSRQLYSVLDQLVDTDIDQLQRVSNLELRAYRIHSLLTHLEKVETRTELIKLRQQYNTMLDGIRYLADSVEDPDRRQKLVTELSMLEKANTAFEATSRLFDVNNEIAQLNEGNVFLLAHLNQYADNIVKESEGLAVEAGEQLRTSLNYGRSLVMIMTAITLVVMVLILWLVVYRHLISRLARHTEVMEHLALGDLTAQPEDSSEDELAKMASAIEVFRQNAIAKSRLEQEQIASQQELKNHRDNLAHMVQEKTEQLHIANEELIKKAAMHRQARAEAEQASQAKTRFLAHMSHEIRTPMNGVLGMLTLLKQTTLDKHQKEYVNAIGYSGEILLDILNDILDYSKIEAGVLEHRPISFSPRTLLNELIQLMSGRAQNNKLSLDLLIDNSIPEWLCGDAVKIRQILLNLIGNAIKFTKCGGITVLMSRSVDADEYCFQVLDTGSGIAEDKIQQIFEAFSQASPNLRQPGTGLGLTISQKLVDVMGGELEVSSTVGKGSMFQFTLTMPEGEEVQPEIAATCPIRKYNILLVEDNPLNRTVAEGYLSHLGQSVTSAPSCEDARKAVQEQSFDLVLMDINLPDGDGVSLTRELRQITSDDLPVIAISAHAFREDQERFLASGMSACLGKPLRLNELSHKISDVMASGSHASLSCAAEPDESLINLAQLESDREILGNDAVDRMIQLFIDTSQKTVLSIVSVLKNPADSPETTDFDTLQNRAHELKGAAASMALPRLHKLASDIEIQAGNRKLAGLKAGQLKGVYSESVKALSRNLIKKEGAA</sequence>
<evidence type="ECO:0000256" key="8">
    <source>
        <dbReference type="ARBA" id="ARBA00022741"/>
    </source>
</evidence>
<dbReference type="SMART" id="SM00387">
    <property type="entry name" value="HATPase_c"/>
    <property type="match status" value="1"/>
</dbReference>
<evidence type="ECO:0000256" key="10">
    <source>
        <dbReference type="ARBA" id="ARBA00022840"/>
    </source>
</evidence>
<dbReference type="Gene3D" id="1.10.287.130">
    <property type="match status" value="1"/>
</dbReference>
<keyword evidence="10" id="KW-0067">ATP-binding</keyword>
<dbReference type="PROSITE" id="PS50110">
    <property type="entry name" value="RESPONSE_REGULATORY"/>
    <property type="match status" value="1"/>
</dbReference>
<keyword evidence="11 17" id="KW-1133">Transmembrane helix</keyword>
<dbReference type="Pfam" id="PF00072">
    <property type="entry name" value="Response_reg"/>
    <property type="match status" value="1"/>
</dbReference>
<dbReference type="SMART" id="SM00388">
    <property type="entry name" value="HisKA"/>
    <property type="match status" value="1"/>
</dbReference>
<dbReference type="InterPro" id="IPR036097">
    <property type="entry name" value="HisK_dim/P_sf"/>
</dbReference>
<evidence type="ECO:0000256" key="6">
    <source>
        <dbReference type="ARBA" id="ARBA00022679"/>
    </source>
</evidence>
<dbReference type="PANTHER" id="PTHR45339:SF1">
    <property type="entry name" value="HYBRID SIGNAL TRANSDUCTION HISTIDINE KINASE J"/>
    <property type="match status" value="1"/>
</dbReference>
<proteinExistence type="predicted"/>
<dbReference type="Gene3D" id="3.30.565.10">
    <property type="entry name" value="Histidine kinase-like ATPase, C-terminal domain"/>
    <property type="match status" value="1"/>
</dbReference>
<dbReference type="InterPro" id="IPR036890">
    <property type="entry name" value="HATPase_C_sf"/>
</dbReference>
<feature type="modified residue" description="Phosphohistidine" evidence="14">
    <location>
        <position position="890"/>
    </location>
</feature>
<comment type="catalytic activity">
    <reaction evidence="1">
        <text>ATP + protein L-histidine = ADP + protein N-phospho-L-histidine.</text>
        <dbReference type="EC" id="2.7.13.3"/>
    </reaction>
</comment>
<evidence type="ECO:0000256" key="3">
    <source>
        <dbReference type="ARBA" id="ARBA00012438"/>
    </source>
</evidence>
<keyword evidence="8" id="KW-0547">Nucleotide-binding</keyword>
<evidence type="ECO:0000256" key="15">
    <source>
        <dbReference type="PROSITE-ProRule" id="PRU00169"/>
    </source>
</evidence>
<feature type="domain" description="Response regulatory" evidence="19">
    <location>
        <begin position="697"/>
        <end position="812"/>
    </location>
</feature>
<evidence type="ECO:0000256" key="14">
    <source>
        <dbReference type="PROSITE-ProRule" id="PRU00110"/>
    </source>
</evidence>
<dbReference type="PANTHER" id="PTHR45339">
    <property type="entry name" value="HYBRID SIGNAL TRANSDUCTION HISTIDINE KINASE J"/>
    <property type="match status" value="1"/>
</dbReference>
<reference evidence="22 23" key="1">
    <citation type="submission" date="2022-05" db="EMBL/GenBank/DDBJ databases">
        <authorList>
            <person name="Park J.-S."/>
        </authorList>
    </citation>
    <scope>NUCLEOTIDE SEQUENCE [LARGE SCALE GENOMIC DNA]</scope>
    <source>
        <strain evidence="22 23">2012CJ34-2</strain>
    </source>
</reference>
<keyword evidence="4" id="KW-1003">Cell membrane</keyword>
<organism evidence="22 23">
    <name type="scientific">Parendozoicomonas callyspongiae</name>
    <dbReference type="NCBI Taxonomy" id="2942213"/>
    <lineage>
        <taxon>Bacteria</taxon>
        <taxon>Pseudomonadati</taxon>
        <taxon>Pseudomonadota</taxon>
        <taxon>Gammaproteobacteria</taxon>
        <taxon>Oceanospirillales</taxon>
        <taxon>Endozoicomonadaceae</taxon>
        <taxon>Parendozoicomonas</taxon>
    </lineage>
</organism>
<name>A0ABT0PFC8_9GAMM</name>
<dbReference type="Gene3D" id="1.20.120.160">
    <property type="entry name" value="HPT domain"/>
    <property type="match status" value="1"/>
</dbReference>
<gene>
    <name evidence="22" type="primary">torS</name>
    <name evidence="22" type="ORF">M3P05_08245</name>
</gene>
<dbReference type="Gene3D" id="1.20.58.920">
    <property type="match status" value="1"/>
</dbReference>
<dbReference type="Gene3D" id="6.10.340.10">
    <property type="match status" value="1"/>
</dbReference>
<dbReference type="InterPro" id="IPR005467">
    <property type="entry name" value="His_kinase_dom"/>
</dbReference>
<evidence type="ECO:0000259" key="19">
    <source>
        <dbReference type="PROSITE" id="PS50110"/>
    </source>
</evidence>
<dbReference type="InterPro" id="IPR003661">
    <property type="entry name" value="HisK_dim/P_dom"/>
</dbReference>
<dbReference type="EMBL" id="JAMFLX010000009">
    <property type="protein sequence ID" value="MCL6269926.1"/>
    <property type="molecule type" value="Genomic_DNA"/>
</dbReference>
<comment type="subcellular location">
    <subcellularLocation>
        <location evidence="2">Cell membrane</location>
        <topology evidence="2">Multi-pass membrane protein</topology>
    </subcellularLocation>
</comment>
<feature type="domain" description="Histidine kinase" evidence="18">
    <location>
        <begin position="463"/>
        <end position="679"/>
    </location>
</feature>
<dbReference type="SMART" id="SM00448">
    <property type="entry name" value="REC"/>
    <property type="match status" value="1"/>
</dbReference>
<dbReference type="EC" id="2.7.13.3" evidence="3"/>
<dbReference type="CDD" id="cd16922">
    <property type="entry name" value="HATPase_EvgS-ArcB-TorS-like"/>
    <property type="match status" value="1"/>
</dbReference>
<keyword evidence="5 15" id="KW-0597">Phosphoprotein</keyword>
<evidence type="ECO:0000256" key="4">
    <source>
        <dbReference type="ARBA" id="ARBA00022475"/>
    </source>
</evidence>
<evidence type="ECO:0000313" key="22">
    <source>
        <dbReference type="EMBL" id="MCL6269926.1"/>
    </source>
</evidence>
<keyword evidence="12" id="KW-0902">Two-component regulatory system</keyword>
<dbReference type="Pfam" id="PF00672">
    <property type="entry name" value="HAMP"/>
    <property type="match status" value="1"/>
</dbReference>
<dbReference type="InterPro" id="IPR036641">
    <property type="entry name" value="HPT_dom_sf"/>
</dbReference>
<dbReference type="InterPro" id="IPR037952">
    <property type="entry name" value="Sensor_TorS"/>
</dbReference>
<evidence type="ECO:0000256" key="2">
    <source>
        <dbReference type="ARBA" id="ARBA00004651"/>
    </source>
</evidence>
<dbReference type="InterPro" id="IPR004358">
    <property type="entry name" value="Sig_transdc_His_kin-like_C"/>
</dbReference>
<evidence type="ECO:0000256" key="16">
    <source>
        <dbReference type="SAM" id="Coils"/>
    </source>
</evidence>
<dbReference type="InterPro" id="IPR003660">
    <property type="entry name" value="HAMP_dom"/>
</dbReference>
<feature type="coiled-coil region" evidence="16">
    <location>
        <begin position="397"/>
        <end position="453"/>
    </location>
</feature>
<keyword evidence="7 17" id="KW-0812">Transmembrane</keyword>
<dbReference type="Pfam" id="PF00512">
    <property type="entry name" value="HisKA"/>
    <property type="match status" value="1"/>
</dbReference>
<feature type="domain" description="HPt" evidence="21">
    <location>
        <begin position="844"/>
        <end position="946"/>
    </location>
</feature>
<protein>
    <recommendedName>
        <fullName evidence="3">histidine kinase</fullName>
        <ecNumber evidence="3">2.7.13.3</ecNumber>
    </recommendedName>
</protein>
<dbReference type="PIRSF" id="PIRSF036437">
    <property type="entry name" value="HK_TorS"/>
    <property type="match status" value="1"/>
</dbReference>
<dbReference type="SUPFAM" id="SSF52172">
    <property type="entry name" value="CheY-like"/>
    <property type="match status" value="1"/>
</dbReference>
<evidence type="ECO:0000256" key="13">
    <source>
        <dbReference type="ARBA" id="ARBA00023136"/>
    </source>
</evidence>
<dbReference type="InterPro" id="IPR011006">
    <property type="entry name" value="CheY-like_superfamily"/>
</dbReference>
<dbReference type="Pfam" id="PF01627">
    <property type="entry name" value="Hpt"/>
    <property type="match status" value="1"/>
</dbReference>
<keyword evidence="13 17" id="KW-0472">Membrane</keyword>
<dbReference type="NCBIfam" id="TIGR02956">
    <property type="entry name" value="TMAO_torS"/>
    <property type="match status" value="1"/>
</dbReference>
<dbReference type="Pfam" id="PF02518">
    <property type="entry name" value="HATPase_c"/>
    <property type="match status" value="1"/>
</dbReference>
<feature type="transmembrane region" description="Helical" evidence="17">
    <location>
        <begin position="325"/>
        <end position="346"/>
    </location>
</feature>
<dbReference type="PRINTS" id="PR00344">
    <property type="entry name" value="BCTRLSENSOR"/>
</dbReference>
<dbReference type="InterPro" id="IPR008207">
    <property type="entry name" value="Sig_transdc_His_kin_Hpt_dom"/>
</dbReference>
<keyword evidence="23" id="KW-1185">Reference proteome</keyword>
<dbReference type="CDD" id="cd16172">
    <property type="entry name" value="TorS_sensor_domain"/>
    <property type="match status" value="1"/>
</dbReference>
<dbReference type="GO" id="GO:0004673">
    <property type="term" value="F:protein histidine kinase activity"/>
    <property type="evidence" value="ECO:0007669"/>
    <property type="project" value="UniProtKB-EC"/>
</dbReference>
<dbReference type="PROSITE" id="PS50109">
    <property type="entry name" value="HIS_KIN"/>
    <property type="match status" value="1"/>
</dbReference>
<dbReference type="InterPro" id="IPR014302">
    <property type="entry name" value="Sig_transdc_His_kinase_TorS"/>
</dbReference>
<dbReference type="InterPro" id="IPR003594">
    <property type="entry name" value="HATPase_dom"/>
</dbReference>
<dbReference type="PROSITE" id="PS50885">
    <property type="entry name" value="HAMP"/>
    <property type="match status" value="1"/>
</dbReference>
<dbReference type="SUPFAM" id="SSF47384">
    <property type="entry name" value="Homodimeric domain of signal transducing histidine kinase"/>
    <property type="match status" value="1"/>
</dbReference>
<dbReference type="SUPFAM" id="SSF55874">
    <property type="entry name" value="ATPase domain of HSP90 chaperone/DNA topoisomerase II/histidine kinase"/>
    <property type="match status" value="1"/>
</dbReference>
<keyword evidence="9 22" id="KW-0418">Kinase</keyword>
<keyword evidence="16" id="KW-0175">Coiled coil</keyword>
<evidence type="ECO:0000259" key="21">
    <source>
        <dbReference type="PROSITE" id="PS50894"/>
    </source>
</evidence>
<evidence type="ECO:0000259" key="20">
    <source>
        <dbReference type="PROSITE" id="PS50885"/>
    </source>
</evidence>
<evidence type="ECO:0000256" key="17">
    <source>
        <dbReference type="SAM" id="Phobius"/>
    </source>
</evidence>